<reference evidence="1 2" key="1">
    <citation type="journal article" date="2018" name="Nat. Ecol. Evol.">
        <title>Shark genomes provide insights into elasmobranch evolution and the origin of vertebrates.</title>
        <authorList>
            <person name="Hara Y"/>
            <person name="Yamaguchi K"/>
            <person name="Onimaru K"/>
            <person name="Kadota M"/>
            <person name="Koyanagi M"/>
            <person name="Keeley SD"/>
            <person name="Tatsumi K"/>
            <person name="Tanaka K"/>
            <person name="Motone F"/>
            <person name="Kageyama Y"/>
            <person name="Nozu R"/>
            <person name="Adachi N"/>
            <person name="Nishimura O"/>
            <person name="Nakagawa R"/>
            <person name="Tanegashima C"/>
            <person name="Kiyatake I"/>
            <person name="Matsumoto R"/>
            <person name="Murakumo K"/>
            <person name="Nishida K"/>
            <person name="Terakita A"/>
            <person name="Kuratani S"/>
            <person name="Sato K"/>
            <person name="Hyodo S Kuraku.S."/>
        </authorList>
    </citation>
    <scope>NUCLEOTIDE SEQUENCE [LARGE SCALE GENOMIC DNA]</scope>
</reference>
<accession>A0A401TPY0</accession>
<dbReference type="OrthoDB" id="8848154at2759"/>
<gene>
    <name evidence="1" type="ORF">chiPu_0028526</name>
</gene>
<sequence>MADLLGKGAGRGFYFNTVLSLARSLAAQKPASIDK</sequence>
<feature type="non-terminal residue" evidence="1">
    <location>
        <position position="35"/>
    </location>
</feature>
<protein>
    <submittedName>
        <fullName evidence="1">Uncharacterized protein</fullName>
    </submittedName>
</protein>
<dbReference type="AlphaFoldDB" id="A0A401TPY0"/>
<dbReference type="STRING" id="137246.A0A401TPY0"/>
<comment type="caution">
    <text evidence="1">The sequence shown here is derived from an EMBL/GenBank/DDBJ whole genome shotgun (WGS) entry which is preliminary data.</text>
</comment>
<keyword evidence="2" id="KW-1185">Reference proteome</keyword>
<dbReference type="Proteomes" id="UP000287033">
    <property type="component" value="Unassembled WGS sequence"/>
</dbReference>
<evidence type="ECO:0000313" key="1">
    <source>
        <dbReference type="EMBL" id="GCC44648.1"/>
    </source>
</evidence>
<proteinExistence type="predicted"/>
<name>A0A401TPY0_CHIPU</name>
<dbReference type="EMBL" id="BEZZ01133541">
    <property type="protein sequence ID" value="GCC44648.1"/>
    <property type="molecule type" value="Genomic_DNA"/>
</dbReference>
<organism evidence="1 2">
    <name type="scientific">Chiloscyllium punctatum</name>
    <name type="common">Brownbanded bambooshark</name>
    <name type="synonym">Hemiscyllium punctatum</name>
    <dbReference type="NCBI Taxonomy" id="137246"/>
    <lineage>
        <taxon>Eukaryota</taxon>
        <taxon>Metazoa</taxon>
        <taxon>Chordata</taxon>
        <taxon>Craniata</taxon>
        <taxon>Vertebrata</taxon>
        <taxon>Chondrichthyes</taxon>
        <taxon>Elasmobranchii</taxon>
        <taxon>Galeomorphii</taxon>
        <taxon>Galeoidea</taxon>
        <taxon>Orectolobiformes</taxon>
        <taxon>Hemiscylliidae</taxon>
        <taxon>Chiloscyllium</taxon>
    </lineage>
</organism>
<evidence type="ECO:0000313" key="2">
    <source>
        <dbReference type="Proteomes" id="UP000287033"/>
    </source>
</evidence>